<dbReference type="GO" id="GO:0005524">
    <property type="term" value="F:ATP binding"/>
    <property type="evidence" value="ECO:0007669"/>
    <property type="project" value="UniProtKB-UniRule"/>
</dbReference>
<dbReference type="EMBL" id="SMDC01000001">
    <property type="protein sequence ID" value="TCW39861.1"/>
    <property type="molecule type" value="Genomic_DNA"/>
</dbReference>
<evidence type="ECO:0000259" key="10">
    <source>
        <dbReference type="Pfam" id="PF02463"/>
    </source>
</evidence>
<evidence type="ECO:0000313" key="12">
    <source>
        <dbReference type="Proteomes" id="UP000295247"/>
    </source>
</evidence>
<feature type="binding site" evidence="9">
    <location>
        <begin position="37"/>
        <end position="44"/>
    </location>
    <ligand>
        <name>ATP</name>
        <dbReference type="ChEBI" id="CHEBI:30616"/>
    </ligand>
</feature>
<feature type="domain" description="RecF/RecN/SMC N-terminal" evidence="10">
    <location>
        <begin position="11"/>
        <end position="333"/>
    </location>
</feature>
<evidence type="ECO:0000256" key="4">
    <source>
        <dbReference type="ARBA" id="ARBA00022490"/>
    </source>
</evidence>
<dbReference type="NCBIfam" id="TIGR00611">
    <property type="entry name" value="recf"/>
    <property type="match status" value="1"/>
</dbReference>
<dbReference type="PANTHER" id="PTHR32182">
    <property type="entry name" value="DNA REPLICATION AND REPAIR PROTEIN RECF"/>
    <property type="match status" value="1"/>
</dbReference>
<dbReference type="Gene3D" id="1.20.1050.90">
    <property type="entry name" value="RecF/RecN/SMC, N-terminal domain"/>
    <property type="match status" value="1"/>
</dbReference>
<gene>
    <name evidence="9" type="primary">recF</name>
    <name evidence="11" type="ORF">EDC29_101277</name>
</gene>
<dbReference type="InterPro" id="IPR042174">
    <property type="entry name" value="RecF_2"/>
</dbReference>
<comment type="function">
    <text evidence="9">The RecF protein is involved in DNA metabolism; it is required for DNA replication and normal SOS inducibility. RecF binds preferentially to single-stranded, linear DNA. It also seems to bind ATP.</text>
</comment>
<keyword evidence="4 9" id="KW-0963">Cytoplasm</keyword>
<dbReference type="Gene3D" id="3.40.50.300">
    <property type="entry name" value="P-loop containing nucleotide triphosphate hydrolases"/>
    <property type="match status" value="1"/>
</dbReference>
<keyword evidence="5 9" id="KW-0235">DNA replication</keyword>
<proteinExistence type="inferred from homology"/>
<keyword evidence="8 9" id="KW-0238">DNA-binding</keyword>
<dbReference type="InterPro" id="IPR018078">
    <property type="entry name" value="DNA-binding_RecF_CS"/>
</dbReference>
<keyword evidence="9" id="KW-0227">DNA damage</keyword>
<evidence type="ECO:0000256" key="7">
    <source>
        <dbReference type="ARBA" id="ARBA00022840"/>
    </source>
</evidence>
<evidence type="ECO:0000313" key="11">
    <source>
        <dbReference type="EMBL" id="TCW39861.1"/>
    </source>
</evidence>
<dbReference type="HAMAP" id="MF_00365">
    <property type="entry name" value="RecF"/>
    <property type="match status" value="1"/>
</dbReference>
<keyword evidence="9" id="KW-0234">DNA repair</keyword>
<comment type="subcellular location">
    <subcellularLocation>
        <location evidence="1 9">Cytoplasm</location>
    </subcellularLocation>
</comment>
<accession>A0A4R4AKC9</accession>
<dbReference type="GO" id="GO:0005737">
    <property type="term" value="C:cytoplasm"/>
    <property type="evidence" value="ECO:0007669"/>
    <property type="project" value="UniProtKB-SubCell"/>
</dbReference>
<reference evidence="11 12" key="1">
    <citation type="submission" date="2019-03" db="EMBL/GenBank/DDBJ databases">
        <title>Genomic Encyclopedia of Type Strains, Phase IV (KMG-IV): sequencing the most valuable type-strain genomes for metagenomic binning, comparative biology and taxonomic classification.</title>
        <authorList>
            <person name="Goeker M."/>
        </authorList>
    </citation>
    <scope>NUCLEOTIDE SEQUENCE [LARGE SCALE GENOMIC DNA]</scope>
    <source>
        <strain evidence="11 12">DSM 203</strain>
    </source>
</reference>
<evidence type="ECO:0000256" key="5">
    <source>
        <dbReference type="ARBA" id="ARBA00022705"/>
    </source>
</evidence>
<sequence>MSAPTPVCPLRTLRVVHLRRCREVALETAAPVVVITGGNGAGKTTLLEAVYLLARGRSFRGRKAGPMTTRGERGTLVEGRCEADAPDGRLLRYRRDHHGREHSLDGLPWPPAGDQRPLRIKLIGENAQSLLEGDPALRRTFLDWNLFHVEPRLGALRRELSRVQQQRNAVLRRGGGRELAVWDRALSELGERIDHQRQRFFTRWRTRFHELAATFPFLDASDLVFARGWSAQQSLAEAIVTARRAELSRGHTLIGPGRAEFQLERDGARLALSRGQAKVVVCLLQLAAEQVHRDQGLAPALWLLDDIEAELDAHTLERLWGLIGQRDGQCILTRVATAPDPGPCTRPNATRVFHVEHGAVGSSAEH</sequence>
<keyword evidence="6 9" id="KW-0547">Nucleotide-binding</keyword>
<comment type="similarity">
    <text evidence="2 9">Belongs to the RecF family.</text>
</comment>
<evidence type="ECO:0000256" key="6">
    <source>
        <dbReference type="ARBA" id="ARBA00022741"/>
    </source>
</evidence>
<comment type="caution">
    <text evidence="11">The sequence shown here is derived from an EMBL/GenBank/DDBJ whole genome shotgun (WGS) entry which is preliminary data.</text>
</comment>
<dbReference type="GO" id="GO:0006302">
    <property type="term" value="P:double-strand break repair"/>
    <property type="evidence" value="ECO:0007669"/>
    <property type="project" value="TreeGrafter"/>
</dbReference>
<dbReference type="Pfam" id="PF02463">
    <property type="entry name" value="SMC_N"/>
    <property type="match status" value="1"/>
</dbReference>
<evidence type="ECO:0000256" key="9">
    <source>
        <dbReference type="HAMAP-Rule" id="MF_00365"/>
    </source>
</evidence>
<dbReference type="AlphaFoldDB" id="A0A4R4AKC9"/>
<evidence type="ECO:0000256" key="8">
    <source>
        <dbReference type="ARBA" id="ARBA00023125"/>
    </source>
</evidence>
<keyword evidence="9" id="KW-0742">SOS response</keyword>
<dbReference type="GO" id="GO:0009432">
    <property type="term" value="P:SOS response"/>
    <property type="evidence" value="ECO:0007669"/>
    <property type="project" value="UniProtKB-UniRule"/>
</dbReference>
<dbReference type="InterPro" id="IPR001238">
    <property type="entry name" value="DNA-binding_RecF"/>
</dbReference>
<dbReference type="PANTHER" id="PTHR32182:SF0">
    <property type="entry name" value="DNA REPLICATION AND REPAIR PROTEIN RECF"/>
    <property type="match status" value="1"/>
</dbReference>
<dbReference type="PROSITE" id="PS00617">
    <property type="entry name" value="RECF_1"/>
    <property type="match status" value="1"/>
</dbReference>
<dbReference type="GO" id="GO:0000731">
    <property type="term" value="P:DNA synthesis involved in DNA repair"/>
    <property type="evidence" value="ECO:0007669"/>
    <property type="project" value="TreeGrafter"/>
</dbReference>
<dbReference type="GO" id="GO:0006260">
    <property type="term" value="P:DNA replication"/>
    <property type="evidence" value="ECO:0007669"/>
    <property type="project" value="UniProtKB-UniRule"/>
</dbReference>
<organism evidence="11 12">
    <name type="scientific">Marichromatium gracile</name>
    <name type="common">Chromatium gracile</name>
    <dbReference type="NCBI Taxonomy" id="1048"/>
    <lineage>
        <taxon>Bacteria</taxon>
        <taxon>Pseudomonadati</taxon>
        <taxon>Pseudomonadota</taxon>
        <taxon>Gammaproteobacteria</taxon>
        <taxon>Chromatiales</taxon>
        <taxon>Chromatiaceae</taxon>
        <taxon>Marichromatium</taxon>
    </lineage>
</organism>
<evidence type="ECO:0000256" key="1">
    <source>
        <dbReference type="ARBA" id="ARBA00004496"/>
    </source>
</evidence>
<dbReference type="SUPFAM" id="SSF52540">
    <property type="entry name" value="P-loop containing nucleoside triphosphate hydrolases"/>
    <property type="match status" value="1"/>
</dbReference>
<keyword evidence="7 9" id="KW-0067">ATP-binding</keyword>
<dbReference type="RefSeq" id="WP_132228267.1">
    <property type="nucleotide sequence ID" value="NZ_NRRH01000001.1"/>
</dbReference>
<name>A0A4R4AKC9_MARGR</name>
<dbReference type="InterPro" id="IPR003395">
    <property type="entry name" value="RecF/RecN/SMC_N"/>
</dbReference>
<dbReference type="Proteomes" id="UP000295247">
    <property type="component" value="Unassembled WGS sequence"/>
</dbReference>
<dbReference type="InterPro" id="IPR027417">
    <property type="entry name" value="P-loop_NTPase"/>
</dbReference>
<dbReference type="GO" id="GO:0003697">
    <property type="term" value="F:single-stranded DNA binding"/>
    <property type="evidence" value="ECO:0007669"/>
    <property type="project" value="UniProtKB-UniRule"/>
</dbReference>
<evidence type="ECO:0000256" key="2">
    <source>
        <dbReference type="ARBA" id="ARBA00008016"/>
    </source>
</evidence>
<protein>
    <recommendedName>
        <fullName evidence="3 9">DNA replication and repair protein RecF</fullName>
    </recommendedName>
</protein>
<evidence type="ECO:0000256" key="3">
    <source>
        <dbReference type="ARBA" id="ARBA00020170"/>
    </source>
</evidence>